<dbReference type="EMBL" id="QGTR01000002">
    <property type="protein sequence ID" value="PWW02054.1"/>
    <property type="molecule type" value="Genomic_DNA"/>
</dbReference>
<organism evidence="5 6">
    <name type="scientific">Hoeflea marina</name>
    <dbReference type="NCBI Taxonomy" id="274592"/>
    <lineage>
        <taxon>Bacteria</taxon>
        <taxon>Pseudomonadati</taxon>
        <taxon>Pseudomonadota</taxon>
        <taxon>Alphaproteobacteria</taxon>
        <taxon>Hyphomicrobiales</taxon>
        <taxon>Rhizobiaceae</taxon>
        <taxon>Hoeflea</taxon>
    </lineage>
</organism>
<dbReference type="InterPro" id="IPR036412">
    <property type="entry name" value="HAD-like_sf"/>
</dbReference>
<keyword evidence="6" id="KW-1185">Reference proteome</keyword>
<sequence>MNRTPCTELVIFDCDGVLIDSEIISSRVLIRLLGDVGVHVDHAHVQRHFLGRSWPKVAAEIRIQYGLTLGTEFEERYRSDLLAAFETELRPVDGVEAVIAGLGVKSCVATSSSPKRARRSLELAGLAASFGEHVFTASQVANGKPAPDLFLYAAQSMGVAPEACLVIEDSRPGVEAARAAGMPVWRFIGASHMRGLDIAGPDDADGIRHFSRWAEFFELEPYLRGPAAGAKAHG</sequence>
<dbReference type="CDD" id="cd07526">
    <property type="entry name" value="HAD_BPGM_like"/>
    <property type="match status" value="1"/>
</dbReference>
<protein>
    <submittedName>
        <fullName evidence="5">HAD superfamily hydrolase (TIGR01509 family)</fullName>
    </submittedName>
</protein>
<dbReference type="InterPro" id="IPR023214">
    <property type="entry name" value="HAD_sf"/>
</dbReference>
<comment type="cofactor">
    <cofactor evidence="1">
        <name>Mg(2+)</name>
        <dbReference type="ChEBI" id="CHEBI:18420"/>
    </cofactor>
</comment>
<dbReference type="SUPFAM" id="SSF56784">
    <property type="entry name" value="HAD-like"/>
    <property type="match status" value="1"/>
</dbReference>
<evidence type="ECO:0000313" key="6">
    <source>
        <dbReference type="Proteomes" id="UP000246352"/>
    </source>
</evidence>
<name>A0A317PTB2_9HYPH</name>
<dbReference type="SFLD" id="SFLDG01135">
    <property type="entry name" value="C1.5.6:_HAD__Beta-PGM__Phospha"/>
    <property type="match status" value="1"/>
</dbReference>
<comment type="similarity">
    <text evidence="2">Belongs to the HAD-like hydrolase superfamily. CbbY/CbbZ/Gph/YieH family.</text>
</comment>
<evidence type="ECO:0000256" key="2">
    <source>
        <dbReference type="ARBA" id="ARBA00006171"/>
    </source>
</evidence>
<dbReference type="Pfam" id="PF00702">
    <property type="entry name" value="Hydrolase"/>
    <property type="match status" value="1"/>
</dbReference>
<gene>
    <name evidence="5" type="ORF">DFR52_102720</name>
</gene>
<dbReference type="AlphaFoldDB" id="A0A317PTB2"/>
<evidence type="ECO:0000256" key="4">
    <source>
        <dbReference type="ARBA" id="ARBA00022842"/>
    </source>
</evidence>
<evidence type="ECO:0000256" key="1">
    <source>
        <dbReference type="ARBA" id="ARBA00001946"/>
    </source>
</evidence>
<dbReference type="RefSeq" id="WP_110031780.1">
    <property type="nucleotide sequence ID" value="NZ_QGTR01000002.1"/>
</dbReference>
<dbReference type="OrthoDB" id="9797743at2"/>
<accession>A0A317PTB2</accession>
<dbReference type="InterPro" id="IPR023198">
    <property type="entry name" value="PGP-like_dom2"/>
</dbReference>
<dbReference type="GO" id="GO:0016787">
    <property type="term" value="F:hydrolase activity"/>
    <property type="evidence" value="ECO:0007669"/>
    <property type="project" value="UniProtKB-KW"/>
</dbReference>
<dbReference type="Proteomes" id="UP000246352">
    <property type="component" value="Unassembled WGS sequence"/>
</dbReference>
<evidence type="ECO:0000313" key="5">
    <source>
        <dbReference type="EMBL" id="PWW02054.1"/>
    </source>
</evidence>
<reference evidence="5 6" key="1">
    <citation type="submission" date="2018-05" db="EMBL/GenBank/DDBJ databases">
        <title>Genomic Encyclopedia of Type Strains, Phase IV (KMG-IV): sequencing the most valuable type-strain genomes for metagenomic binning, comparative biology and taxonomic classification.</title>
        <authorList>
            <person name="Goeker M."/>
        </authorList>
    </citation>
    <scope>NUCLEOTIDE SEQUENCE [LARGE SCALE GENOMIC DNA]</scope>
    <source>
        <strain evidence="5 6">DSM 16791</strain>
    </source>
</reference>
<proteinExistence type="inferred from homology"/>
<comment type="caution">
    <text evidence="5">The sequence shown here is derived from an EMBL/GenBank/DDBJ whole genome shotgun (WGS) entry which is preliminary data.</text>
</comment>
<keyword evidence="4" id="KW-0460">Magnesium</keyword>
<dbReference type="SFLD" id="SFLDS00003">
    <property type="entry name" value="Haloacid_Dehalogenase"/>
    <property type="match status" value="1"/>
</dbReference>
<keyword evidence="5" id="KW-0378">Hydrolase</keyword>
<dbReference type="GO" id="GO:0046872">
    <property type="term" value="F:metal ion binding"/>
    <property type="evidence" value="ECO:0007669"/>
    <property type="project" value="UniProtKB-KW"/>
</dbReference>
<dbReference type="SFLD" id="SFLDG01129">
    <property type="entry name" value="C1.5:_HAD__Beta-PGM__Phosphata"/>
    <property type="match status" value="1"/>
</dbReference>
<dbReference type="PANTHER" id="PTHR46193:SF10">
    <property type="entry name" value="6-PHOSPHOGLUCONATE PHOSPHATASE"/>
    <property type="match status" value="1"/>
</dbReference>
<evidence type="ECO:0000256" key="3">
    <source>
        <dbReference type="ARBA" id="ARBA00022723"/>
    </source>
</evidence>
<dbReference type="InterPro" id="IPR006439">
    <property type="entry name" value="HAD-SF_hydro_IA"/>
</dbReference>
<keyword evidence="3" id="KW-0479">Metal-binding</keyword>
<dbReference type="NCBIfam" id="TIGR01509">
    <property type="entry name" value="HAD-SF-IA-v3"/>
    <property type="match status" value="1"/>
</dbReference>
<dbReference type="Gene3D" id="3.40.50.1000">
    <property type="entry name" value="HAD superfamily/HAD-like"/>
    <property type="match status" value="1"/>
</dbReference>
<dbReference type="InterPro" id="IPR051600">
    <property type="entry name" value="Beta-PGM-like"/>
</dbReference>
<dbReference type="Gene3D" id="1.10.150.240">
    <property type="entry name" value="Putative phosphatase, domain 2"/>
    <property type="match status" value="1"/>
</dbReference>
<dbReference type="PANTHER" id="PTHR46193">
    <property type="entry name" value="6-PHOSPHOGLUCONATE PHOSPHATASE"/>
    <property type="match status" value="1"/>
</dbReference>